<dbReference type="PANTHER" id="PTHR43022">
    <property type="entry name" value="PROTEIN SMF"/>
    <property type="match status" value="1"/>
</dbReference>
<proteinExistence type="inferred from homology"/>
<dbReference type="Proteomes" id="UP000199452">
    <property type="component" value="Unassembled WGS sequence"/>
</dbReference>
<dbReference type="SUPFAM" id="SSF102405">
    <property type="entry name" value="MCP/YpsA-like"/>
    <property type="match status" value="1"/>
</dbReference>
<dbReference type="InterPro" id="IPR010994">
    <property type="entry name" value="RuvA_2-like"/>
</dbReference>
<protein>
    <submittedName>
        <fullName evidence="4">DNA processing protein</fullName>
    </submittedName>
</protein>
<dbReference type="AlphaFoldDB" id="A0A1G6S1K4"/>
<accession>A0A1G6S1K4</accession>
<evidence type="ECO:0000259" key="2">
    <source>
        <dbReference type="Pfam" id="PF02481"/>
    </source>
</evidence>
<reference evidence="4 5" key="1">
    <citation type="submission" date="2016-09" db="EMBL/GenBank/DDBJ databases">
        <authorList>
            <person name="Capua I."/>
            <person name="De Benedictis P."/>
            <person name="Joannis T."/>
            <person name="Lombin L.H."/>
            <person name="Cattoli G."/>
        </authorList>
    </citation>
    <scope>NUCLEOTIDE SEQUENCE [LARGE SCALE GENOMIC DNA]</scope>
    <source>
        <strain evidence="4 5">A7P-90m</strain>
    </source>
</reference>
<dbReference type="GO" id="GO:0009294">
    <property type="term" value="P:DNA-mediated transformation"/>
    <property type="evidence" value="ECO:0007669"/>
    <property type="project" value="InterPro"/>
</dbReference>
<dbReference type="InterPro" id="IPR036388">
    <property type="entry name" value="WH-like_DNA-bd_sf"/>
</dbReference>
<gene>
    <name evidence="4" type="ORF">SAMN05216323_10853</name>
</gene>
<name>A0A1G6S1K4_9BACT</name>
<evidence type="ECO:0000256" key="1">
    <source>
        <dbReference type="ARBA" id="ARBA00006525"/>
    </source>
</evidence>
<dbReference type="NCBIfam" id="TIGR00732">
    <property type="entry name" value="dprA"/>
    <property type="match status" value="1"/>
</dbReference>
<sequence>MYTEGLHFFIAIDMIPGIGSINAKRLIAYCGGAEAVFKEKKALLLKIPGIGETLAKEIAHQKVLQRAENELNFINRYNIAAYSYLDKDYPDRLKACEDGPVVIFSKGDVNFNEGKVMAIVGTRNATDYGKTMCEQIIEELVTLGHSPIIVSGLAFGIDICAHRIALKKSLKTIAVLGHSLDTIYPSEHKNTAREIVSHGALVSDFPSDTKIDRKNFIKRNRIIAGLSDITLVVESGAKGGALITADLANSYNRDVAALPGRTGDKYSEGCNRLIKTNRAAMVESAVDIQELMQWESNTGVVKHAVQTNLFTELLPDEKVITELLDSLDKESLDALALRAKMPVSKVSAILLSLEFAGIVRSLPGKQYCLTRR</sequence>
<dbReference type="Pfam" id="PF02481">
    <property type="entry name" value="DNA_processg_A"/>
    <property type="match status" value="1"/>
</dbReference>
<comment type="similarity">
    <text evidence="1">Belongs to the DprA/Smf family.</text>
</comment>
<feature type="domain" description="Smf/DprA SLOG" evidence="2">
    <location>
        <begin position="83"/>
        <end position="292"/>
    </location>
</feature>
<feature type="domain" description="DprA winged helix" evidence="3">
    <location>
        <begin position="316"/>
        <end position="365"/>
    </location>
</feature>
<dbReference type="Pfam" id="PF17782">
    <property type="entry name" value="WHD_DprA"/>
    <property type="match status" value="1"/>
</dbReference>
<evidence type="ECO:0000313" key="5">
    <source>
        <dbReference type="Proteomes" id="UP000199452"/>
    </source>
</evidence>
<dbReference type="EMBL" id="FMYP01000085">
    <property type="protein sequence ID" value="SDD10553.1"/>
    <property type="molecule type" value="Genomic_DNA"/>
</dbReference>
<dbReference type="InterPro" id="IPR003488">
    <property type="entry name" value="DprA"/>
</dbReference>
<dbReference type="InterPro" id="IPR041614">
    <property type="entry name" value="DprA_WH"/>
</dbReference>
<dbReference type="Gene3D" id="1.10.10.10">
    <property type="entry name" value="Winged helix-like DNA-binding domain superfamily/Winged helix DNA-binding domain"/>
    <property type="match status" value="1"/>
</dbReference>
<organism evidence="4 5">
    <name type="scientific">Williamwhitmania taraxaci</name>
    <dbReference type="NCBI Taxonomy" id="1640674"/>
    <lineage>
        <taxon>Bacteria</taxon>
        <taxon>Pseudomonadati</taxon>
        <taxon>Bacteroidota</taxon>
        <taxon>Bacteroidia</taxon>
        <taxon>Bacteroidales</taxon>
        <taxon>Williamwhitmaniaceae</taxon>
        <taxon>Williamwhitmania</taxon>
    </lineage>
</organism>
<dbReference type="OrthoDB" id="9785707at2"/>
<dbReference type="Gene3D" id="3.40.50.450">
    <property type="match status" value="1"/>
</dbReference>
<evidence type="ECO:0000313" key="4">
    <source>
        <dbReference type="EMBL" id="SDD10553.1"/>
    </source>
</evidence>
<dbReference type="SUPFAM" id="SSF47781">
    <property type="entry name" value="RuvA domain 2-like"/>
    <property type="match status" value="1"/>
</dbReference>
<keyword evidence="5" id="KW-1185">Reference proteome</keyword>
<dbReference type="InterPro" id="IPR057666">
    <property type="entry name" value="DrpA_SLOG"/>
</dbReference>
<dbReference type="STRING" id="1640674.SAMN05216323_10853"/>
<dbReference type="RefSeq" id="WP_092440665.1">
    <property type="nucleotide sequence ID" value="NZ_FMYP01000085.1"/>
</dbReference>
<dbReference type="PANTHER" id="PTHR43022:SF1">
    <property type="entry name" value="PROTEIN SMF"/>
    <property type="match status" value="1"/>
</dbReference>
<evidence type="ECO:0000259" key="3">
    <source>
        <dbReference type="Pfam" id="PF17782"/>
    </source>
</evidence>